<dbReference type="Proteomes" id="UP000318801">
    <property type="component" value="Unassembled WGS sequence"/>
</dbReference>
<dbReference type="OrthoDB" id="8368506at2"/>
<evidence type="ECO:0000313" key="2">
    <source>
        <dbReference type="Proteomes" id="UP000318801"/>
    </source>
</evidence>
<organism evidence="1 2">
    <name type="scientific">Martelella alba</name>
    <dbReference type="NCBI Taxonomy" id="2590451"/>
    <lineage>
        <taxon>Bacteria</taxon>
        <taxon>Pseudomonadati</taxon>
        <taxon>Pseudomonadota</taxon>
        <taxon>Alphaproteobacteria</taxon>
        <taxon>Hyphomicrobiales</taxon>
        <taxon>Aurantimonadaceae</taxon>
        <taxon>Martelella</taxon>
    </lineage>
</organism>
<sequence>MIGSDDEPLWFAQLAGGFLITTRSTGPQADLVVFQLTDGQKILDRPADDFSLDGDMLTFWQRMRPAKPDECQALEEEEKAGLSIVIETQIRFDLGTLATLETGEHRCEAVQ</sequence>
<reference evidence="1 2" key="1">
    <citation type="submission" date="2019-06" db="EMBL/GenBank/DDBJ databases">
        <authorList>
            <person name="Li M."/>
        </authorList>
    </citation>
    <scope>NUCLEOTIDE SEQUENCE [LARGE SCALE GENOMIC DNA]</scope>
    <source>
        <strain evidence="1 2">BGMRC2036</strain>
    </source>
</reference>
<name>A0A506UJP5_9HYPH</name>
<evidence type="ECO:0000313" key="1">
    <source>
        <dbReference type="EMBL" id="TPW33539.1"/>
    </source>
</evidence>
<dbReference type="EMBL" id="VHLG01000001">
    <property type="protein sequence ID" value="TPW33539.1"/>
    <property type="molecule type" value="Genomic_DNA"/>
</dbReference>
<proteinExistence type="predicted"/>
<comment type="caution">
    <text evidence="1">The sequence shown here is derived from an EMBL/GenBank/DDBJ whole genome shotgun (WGS) entry which is preliminary data.</text>
</comment>
<gene>
    <name evidence="1" type="ORF">FJU08_03010</name>
</gene>
<dbReference type="AlphaFoldDB" id="A0A506UJP5"/>
<keyword evidence="2" id="KW-1185">Reference proteome</keyword>
<protein>
    <submittedName>
        <fullName evidence="1">Uncharacterized protein</fullName>
    </submittedName>
</protein>
<accession>A0A506UJP5</accession>
<dbReference type="RefSeq" id="WP_141147478.1">
    <property type="nucleotide sequence ID" value="NZ_VHLG01000001.1"/>
</dbReference>